<comment type="caution">
    <text evidence="2">The sequence shown here is derived from an EMBL/GenBank/DDBJ whole genome shotgun (WGS) entry which is preliminary data.</text>
</comment>
<dbReference type="Gene3D" id="3.40.50.1820">
    <property type="entry name" value="alpha/beta hydrolase"/>
    <property type="match status" value="1"/>
</dbReference>
<evidence type="ECO:0000313" key="2">
    <source>
        <dbReference type="EMBL" id="PPC74387.1"/>
    </source>
</evidence>
<sequence>MAEWVLINGWAMPDHLWHSVVERLSLQGTVHLLSPDRHAGTLAEAASSILAQAPERANWLGWSLGGRLLMEAAVQAPERIALAVTLAASPSFVATANAPGMSPDLFAQFIDAMEQQPLPTLRRFAGMVAQSHPQGRTLLAMLRDYHLGLSSEELKSLSRQLQWLADDCCQRWAEVMVPQRHYLGACDGLVPSQIAEVLNGATTVVDVLPDQGHLLHWPDTAWLDLSGKSAYA</sequence>
<organism evidence="2 3">
    <name type="scientific">Proteobacteria bacterium 228</name>
    <dbReference type="NCBI Taxonomy" id="2083153"/>
    <lineage>
        <taxon>Bacteria</taxon>
        <taxon>Pseudomonadati</taxon>
        <taxon>Pseudomonadota</taxon>
    </lineage>
</organism>
<dbReference type="EMBL" id="PRLP01000148">
    <property type="protein sequence ID" value="PPC74387.1"/>
    <property type="molecule type" value="Genomic_DNA"/>
</dbReference>
<gene>
    <name evidence="2" type="ORF">C4K68_25960</name>
</gene>
<evidence type="ECO:0000259" key="1">
    <source>
        <dbReference type="Pfam" id="PF12697"/>
    </source>
</evidence>
<dbReference type="InterPro" id="IPR000073">
    <property type="entry name" value="AB_hydrolase_1"/>
</dbReference>
<evidence type="ECO:0000313" key="3">
    <source>
        <dbReference type="Proteomes" id="UP000238196"/>
    </source>
</evidence>
<dbReference type="Proteomes" id="UP000238196">
    <property type="component" value="Unassembled WGS sequence"/>
</dbReference>
<dbReference type="AlphaFoldDB" id="A0A2S5KHT6"/>
<dbReference type="OrthoDB" id="9780744at2"/>
<reference evidence="2 3" key="1">
    <citation type="submission" date="2018-02" db="EMBL/GenBank/DDBJ databases">
        <title>novel marine gammaproteobacteria from coastal saline agro ecosystem.</title>
        <authorList>
            <person name="Krishnan R."/>
            <person name="Ramesh Kumar N."/>
        </authorList>
    </citation>
    <scope>NUCLEOTIDE SEQUENCE [LARGE SCALE GENOMIC DNA]</scope>
    <source>
        <strain evidence="2 3">228</strain>
    </source>
</reference>
<name>A0A2S5KHT6_9PROT</name>
<protein>
    <recommendedName>
        <fullName evidence="1">AB hydrolase-1 domain-containing protein</fullName>
    </recommendedName>
</protein>
<dbReference type="Pfam" id="PF12697">
    <property type="entry name" value="Abhydrolase_6"/>
    <property type="match status" value="1"/>
</dbReference>
<feature type="domain" description="AB hydrolase-1" evidence="1">
    <location>
        <begin position="5"/>
        <end position="217"/>
    </location>
</feature>
<accession>A0A2S5KHT6</accession>
<dbReference type="InterPro" id="IPR029058">
    <property type="entry name" value="AB_hydrolase_fold"/>
</dbReference>
<dbReference type="SUPFAM" id="SSF53474">
    <property type="entry name" value="alpha/beta-Hydrolases"/>
    <property type="match status" value="1"/>
</dbReference>
<proteinExistence type="predicted"/>